<proteinExistence type="predicted"/>
<keyword evidence="1" id="KW-0812">Transmembrane</keyword>
<keyword evidence="1" id="KW-1133">Transmembrane helix</keyword>
<accession>A0A6L6QKY2</accession>
<evidence type="ECO:0008006" key="4">
    <source>
        <dbReference type="Google" id="ProtNLM"/>
    </source>
</evidence>
<dbReference type="RefSeq" id="WP_155455755.1">
    <property type="nucleotide sequence ID" value="NZ_WNKX01000016.1"/>
</dbReference>
<reference evidence="2 3" key="1">
    <citation type="submission" date="2019-11" db="EMBL/GenBank/DDBJ databases">
        <title>Type strains purchased from KCTC, JCM and DSMZ.</title>
        <authorList>
            <person name="Lu H."/>
        </authorList>
    </citation>
    <scope>NUCLEOTIDE SEQUENCE [LARGE SCALE GENOMIC DNA]</scope>
    <source>
        <strain evidence="2 3">JCM 31587</strain>
    </source>
</reference>
<keyword evidence="3" id="KW-1185">Reference proteome</keyword>
<evidence type="ECO:0000313" key="2">
    <source>
        <dbReference type="EMBL" id="MTW12821.1"/>
    </source>
</evidence>
<evidence type="ECO:0000313" key="3">
    <source>
        <dbReference type="Proteomes" id="UP000472320"/>
    </source>
</evidence>
<dbReference type="AlphaFoldDB" id="A0A6L6QKY2"/>
<dbReference type="Proteomes" id="UP000472320">
    <property type="component" value="Unassembled WGS sequence"/>
</dbReference>
<organism evidence="2 3">
    <name type="scientific">Massilia eburnea</name>
    <dbReference type="NCBI Taxonomy" id="1776165"/>
    <lineage>
        <taxon>Bacteria</taxon>
        <taxon>Pseudomonadati</taxon>
        <taxon>Pseudomonadota</taxon>
        <taxon>Betaproteobacteria</taxon>
        <taxon>Burkholderiales</taxon>
        <taxon>Oxalobacteraceae</taxon>
        <taxon>Telluria group</taxon>
        <taxon>Massilia</taxon>
    </lineage>
</organism>
<sequence length="126" mass="13310">MKSISTLRKQGGVVLLEGLIAMTIFAFGVLAIVGMQAATSRAAGDAKYRVDASFLVNQSLGLIWADRANANSYAVSNQVIASLPNGKRTIAVTQTATDTQVTVTVTWQLPGESTVHSHSSFTRING</sequence>
<feature type="transmembrane region" description="Helical" evidence="1">
    <location>
        <begin position="12"/>
        <end position="33"/>
    </location>
</feature>
<comment type="caution">
    <text evidence="2">The sequence shown here is derived from an EMBL/GenBank/DDBJ whole genome shotgun (WGS) entry which is preliminary data.</text>
</comment>
<keyword evidence="1" id="KW-0472">Membrane</keyword>
<dbReference type="EMBL" id="WNKX01000016">
    <property type="protein sequence ID" value="MTW12821.1"/>
    <property type="molecule type" value="Genomic_DNA"/>
</dbReference>
<protein>
    <recommendedName>
        <fullName evidence="4">Prepilin-type N-terminal cleavage/methylation domain-containing protein</fullName>
    </recommendedName>
</protein>
<evidence type="ECO:0000256" key="1">
    <source>
        <dbReference type="SAM" id="Phobius"/>
    </source>
</evidence>
<gene>
    <name evidence="2" type="ORF">GM658_19625</name>
</gene>
<name>A0A6L6QKY2_9BURK</name>
<dbReference type="OrthoDB" id="193195at2"/>